<name>A0A9X4L0C1_9BACL</name>
<keyword evidence="4 7" id="KW-0812">Transmembrane</keyword>
<feature type="transmembrane region" description="Helical" evidence="7">
    <location>
        <begin position="77"/>
        <end position="95"/>
    </location>
</feature>
<comment type="similarity">
    <text evidence="7">Belongs to the binding-protein-dependent transport system permease family.</text>
</comment>
<comment type="caution">
    <text evidence="9">The sequence shown here is derived from an EMBL/GenBank/DDBJ whole genome shotgun (WGS) entry which is preliminary data.</text>
</comment>
<dbReference type="RefSeq" id="WP_277538311.1">
    <property type="nucleotide sequence ID" value="NZ_JAPDIA010000009.1"/>
</dbReference>
<proteinExistence type="inferred from homology"/>
<organism evidence="9 10">
    <name type="scientific">Cohnella rhizosphaerae</name>
    <dbReference type="NCBI Taxonomy" id="1457232"/>
    <lineage>
        <taxon>Bacteria</taxon>
        <taxon>Bacillati</taxon>
        <taxon>Bacillota</taxon>
        <taxon>Bacilli</taxon>
        <taxon>Bacillales</taxon>
        <taxon>Paenibacillaceae</taxon>
        <taxon>Cohnella</taxon>
    </lineage>
</organism>
<feature type="domain" description="ABC transmembrane type-1" evidence="8">
    <location>
        <begin position="1"/>
        <end position="96"/>
    </location>
</feature>
<evidence type="ECO:0000256" key="2">
    <source>
        <dbReference type="ARBA" id="ARBA00022448"/>
    </source>
</evidence>
<comment type="subcellular location">
    <subcellularLocation>
        <location evidence="1 7">Cell membrane</location>
        <topology evidence="1 7">Multi-pass membrane protein</topology>
    </subcellularLocation>
</comment>
<keyword evidence="6 7" id="KW-0472">Membrane</keyword>
<dbReference type="AlphaFoldDB" id="A0A9X4L0C1"/>
<sequence>MYEAAIADGANRRRRIWHITLPALAPTITIMLLLSIGHFLSVGFDQVYNLMTATTSKVGDILDTYVLRRLLSMNYELGAAAGVFSSTFGLLLVILSNRLVKLRDKDQGIW</sequence>
<evidence type="ECO:0000313" key="10">
    <source>
        <dbReference type="Proteomes" id="UP001153404"/>
    </source>
</evidence>
<dbReference type="InterPro" id="IPR035906">
    <property type="entry name" value="MetI-like_sf"/>
</dbReference>
<keyword evidence="3" id="KW-1003">Cell membrane</keyword>
<dbReference type="Proteomes" id="UP001153404">
    <property type="component" value="Unassembled WGS sequence"/>
</dbReference>
<evidence type="ECO:0000256" key="1">
    <source>
        <dbReference type="ARBA" id="ARBA00004651"/>
    </source>
</evidence>
<evidence type="ECO:0000256" key="4">
    <source>
        <dbReference type="ARBA" id="ARBA00022692"/>
    </source>
</evidence>
<evidence type="ECO:0000259" key="8">
    <source>
        <dbReference type="PROSITE" id="PS50928"/>
    </source>
</evidence>
<dbReference type="CDD" id="cd06261">
    <property type="entry name" value="TM_PBP2"/>
    <property type="match status" value="1"/>
</dbReference>
<dbReference type="GO" id="GO:0005886">
    <property type="term" value="C:plasma membrane"/>
    <property type="evidence" value="ECO:0007669"/>
    <property type="project" value="UniProtKB-SubCell"/>
</dbReference>
<dbReference type="EMBL" id="JAPDIA010000009">
    <property type="protein sequence ID" value="MDG0813863.1"/>
    <property type="molecule type" value="Genomic_DNA"/>
</dbReference>
<dbReference type="Gene3D" id="1.10.3720.10">
    <property type="entry name" value="MetI-like"/>
    <property type="match status" value="1"/>
</dbReference>
<gene>
    <name evidence="9" type="ORF">OMP40_34715</name>
</gene>
<dbReference type="InterPro" id="IPR050809">
    <property type="entry name" value="UgpAE/MalFG_permease"/>
</dbReference>
<reference evidence="9" key="1">
    <citation type="submission" date="2022-10" db="EMBL/GenBank/DDBJ databases">
        <title>Comparative genomic analysis of Cohnella hashimotonis sp. nov., isolated from the International Space Station.</title>
        <authorList>
            <person name="Simpson A."/>
            <person name="Venkateswaran K."/>
        </authorList>
    </citation>
    <scope>NUCLEOTIDE SEQUENCE</scope>
    <source>
        <strain evidence="9">DSM 28161</strain>
    </source>
</reference>
<dbReference type="GO" id="GO:0055085">
    <property type="term" value="P:transmembrane transport"/>
    <property type="evidence" value="ECO:0007669"/>
    <property type="project" value="InterPro"/>
</dbReference>
<dbReference type="PANTHER" id="PTHR43227">
    <property type="entry name" value="BLL4140 PROTEIN"/>
    <property type="match status" value="1"/>
</dbReference>
<protein>
    <submittedName>
        <fullName evidence="9">ABC transporter permease subunit</fullName>
    </submittedName>
</protein>
<evidence type="ECO:0000256" key="7">
    <source>
        <dbReference type="RuleBase" id="RU363032"/>
    </source>
</evidence>
<evidence type="ECO:0000256" key="5">
    <source>
        <dbReference type="ARBA" id="ARBA00022989"/>
    </source>
</evidence>
<accession>A0A9X4L0C1</accession>
<feature type="transmembrane region" description="Helical" evidence="7">
    <location>
        <begin position="21"/>
        <end position="41"/>
    </location>
</feature>
<dbReference type="SUPFAM" id="SSF161098">
    <property type="entry name" value="MetI-like"/>
    <property type="match status" value="1"/>
</dbReference>
<evidence type="ECO:0000256" key="3">
    <source>
        <dbReference type="ARBA" id="ARBA00022475"/>
    </source>
</evidence>
<dbReference type="PANTHER" id="PTHR43227:SF11">
    <property type="entry name" value="BLL4140 PROTEIN"/>
    <property type="match status" value="1"/>
</dbReference>
<keyword evidence="5 7" id="KW-1133">Transmembrane helix</keyword>
<keyword evidence="2 7" id="KW-0813">Transport</keyword>
<dbReference type="PROSITE" id="PS50928">
    <property type="entry name" value="ABC_TM1"/>
    <property type="match status" value="1"/>
</dbReference>
<evidence type="ECO:0000256" key="6">
    <source>
        <dbReference type="ARBA" id="ARBA00023136"/>
    </source>
</evidence>
<dbReference type="Pfam" id="PF00528">
    <property type="entry name" value="BPD_transp_1"/>
    <property type="match status" value="1"/>
</dbReference>
<dbReference type="InterPro" id="IPR000515">
    <property type="entry name" value="MetI-like"/>
</dbReference>
<keyword evidence="10" id="KW-1185">Reference proteome</keyword>
<evidence type="ECO:0000313" key="9">
    <source>
        <dbReference type="EMBL" id="MDG0813863.1"/>
    </source>
</evidence>